<gene>
    <name evidence="3" type="ORF">NKR23_g6259</name>
</gene>
<sequence length="589" mass="63389">MLLPSRSWSAALLLLLLLPHGSGVLAAGAADLFGLQFTPSVFPLEENANTTELFPVAKCGSFVLEEATIDQMQEAMRNGTLTSVQLALCYLFRTYQTEQYINSVLQVNPDVLAIATQMDAERTAGKVRGPLHGIPFTVKDNIASKDNLETTAGSWALVGSIVPRDAHVVARLREAGAVLFGKATLSEWADMRSNNYSEGYSGRGGQCRSAYNLAVNPGGSSSGSAVGVGANAIAFALGTETDGSVINPAERNSIVGIKPTVGLTSRAGVIPESEHQDTVGAFGRTVRDATYVLDAIYGIDSRDNYTLAQEGKTPEGGYTQFLTTKDALKGATFGIPWKSFWVYADSEQQRILNTIICQIRAAGATIINGTEITDYETLVSPDGWNWDWGTTRGYPNESEYTVVKVDFYNNIKTYLSELENTSVRSLEDIVQYNLDNDGSEGGNPWPLGNPAFYSGQDGFLASLETKGVQDETYWQALGFVQSKTRAGIDDALSSGGKKLSGLLVPPAVAQAPEIAAQAGYPMITVPAGVSSDDGMPFGLGIMQTAFGEAELVKWASAIEDLQQTTEGFPYKRSLPKWHNYLERNIPVPF</sequence>
<evidence type="ECO:0000259" key="2">
    <source>
        <dbReference type="Pfam" id="PF01425"/>
    </source>
</evidence>
<dbReference type="InterPro" id="IPR023631">
    <property type="entry name" value="Amidase_dom"/>
</dbReference>
<proteinExistence type="predicted"/>
<dbReference type="SUPFAM" id="SSF75304">
    <property type="entry name" value="Amidase signature (AS) enzymes"/>
    <property type="match status" value="1"/>
</dbReference>
<feature type="signal peptide" evidence="1">
    <location>
        <begin position="1"/>
        <end position="23"/>
    </location>
</feature>
<feature type="domain" description="Amidase" evidence="2">
    <location>
        <begin position="90"/>
        <end position="380"/>
    </location>
</feature>
<dbReference type="Proteomes" id="UP001174694">
    <property type="component" value="Unassembled WGS sequence"/>
</dbReference>
<dbReference type="PANTHER" id="PTHR42678">
    <property type="entry name" value="AMIDASE"/>
    <property type="match status" value="1"/>
</dbReference>
<dbReference type="AlphaFoldDB" id="A0AA38VPG5"/>
<dbReference type="Gene3D" id="3.90.1300.10">
    <property type="entry name" value="Amidase signature (AS) domain"/>
    <property type="match status" value="1"/>
</dbReference>
<dbReference type="Pfam" id="PF01425">
    <property type="entry name" value="Amidase"/>
    <property type="match status" value="1"/>
</dbReference>
<protein>
    <submittedName>
        <fullName evidence="3">Amidase signature enzyme</fullName>
    </submittedName>
</protein>
<comment type="caution">
    <text evidence="3">The sequence shown here is derived from an EMBL/GenBank/DDBJ whole genome shotgun (WGS) entry which is preliminary data.</text>
</comment>
<keyword evidence="4" id="KW-1185">Reference proteome</keyword>
<accession>A0AA38VPG5</accession>
<evidence type="ECO:0000256" key="1">
    <source>
        <dbReference type="SAM" id="SignalP"/>
    </source>
</evidence>
<dbReference type="PANTHER" id="PTHR42678:SF37">
    <property type="entry name" value="AMIDASE C869.01-RELATED"/>
    <property type="match status" value="1"/>
</dbReference>
<evidence type="ECO:0000313" key="3">
    <source>
        <dbReference type="EMBL" id="KAJ9143877.1"/>
    </source>
</evidence>
<dbReference type="EMBL" id="JANBVO010000018">
    <property type="protein sequence ID" value="KAJ9143877.1"/>
    <property type="molecule type" value="Genomic_DNA"/>
</dbReference>
<dbReference type="InterPro" id="IPR036928">
    <property type="entry name" value="AS_sf"/>
</dbReference>
<reference evidence="3" key="1">
    <citation type="submission" date="2022-07" db="EMBL/GenBank/DDBJ databases">
        <title>Fungi with potential for degradation of polypropylene.</title>
        <authorList>
            <person name="Gostincar C."/>
        </authorList>
    </citation>
    <scope>NUCLEOTIDE SEQUENCE</scope>
    <source>
        <strain evidence="3">EXF-13308</strain>
    </source>
</reference>
<name>A0AA38VPG5_9PEZI</name>
<organism evidence="3 4">
    <name type="scientific">Pleurostoma richardsiae</name>
    <dbReference type="NCBI Taxonomy" id="41990"/>
    <lineage>
        <taxon>Eukaryota</taxon>
        <taxon>Fungi</taxon>
        <taxon>Dikarya</taxon>
        <taxon>Ascomycota</taxon>
        <taxon>Pezizomycotina</taxon>
        <taxon>Sordariomycetes</taxon>
        <taxon>Sordariomycetidae</taxon>
        <taxon>Calosphaeriales</taxon>
        <taxon>Pleurostomataceae</taxon>
        <taxon>Pleurostoma</taxon>
    </lineage>
</organism>
<feature type="chain" id="PRO_5041269855" evidence="1">
    <location>
        <begin position="24"/>
        <end position="589"/>
    </location>
</feature>
<keyword evidence="1" id="KW-0732">Signal</keyword>
<evidence type="ECO:0000313" key="4">
    <source>
        <dbReference type="Proteomes" id="UP001174694"/>
    </source>
</evidence>